<dbReference type="PANTHER" id="PTHR18919:SF156">
    <property type="entry name" value="ACETYL-COA ACETYLTRANSFERASE, MITOCHONDRIAL"/>
    <property type="match status" value="1"/>
</dbReference>
<sequence length="457" mass="48857">MSRTVLRNTVVLSKLVMNAIIKRCLSSTAASPRAITRRKSKHFQEVVFVGAARTPLGSFRSVFKDTPVTTLGAEALKGALKDANVDPKMVQEAFIGCVVPSNAGQGPARQVVLGAGCKVSTTVTALNKMCASGMKAIACASSLLQLGYQDLVIAGGMESMSCVPYYLPRGELPFGGAQLIDGISRDGLKDVYNDIMMGACADKVAKEFSITREEQDEFAIESYKRSAAAWKNGVLDAEVVPVKVKQGKKDITVTEDEEYKKVVFEKVPMLKPAFTKENVHHIQVFDRHLAYFEGIPLSSLEAFSDGTITAANASTLNDGAAMVVMTTMDYAKKHNLKPLARMLAYGDAATHPIDFAVAPSMVIPKILKMANLEVNDIDLWEINEAFAVVPLHSMKTFHLDHAKVNIHGGAISLGHPIGMSGARIIGHLVHTLKPGQKGCAAICNGGGGAGGMIIEGL</sequence>
<evidence type="ECO:0000256" key="4">
    <source>
        <dbReference type="ARBA" id="ARBA00022958"/>
    </source>
</evidence>
<dbReference type="InterPro" id="IPR016039">
    <property type="entry name" value="Thiolase-like"/>
</dbReference>
<dbReference type="AlphaFoldDB" id="A0A0M3IZ35"/>
<dbReference type="Proteomes" id="UP000267096">
    <property type="component" value="Unassembled WGS sequence"/>
</dbReference>
<dbReference type="Pfam" id="PF02803">
    <property type="entry name" value="Thiolase_C"/>
    <property type="match status" value="1"/>
</dbReference>
<dbReference type="GO" id="GO:0003985">
    <property type="term" value="F:acetyl-CoA C-acetyltransferase activity"/>
    <property type="evidence" value="ECO:0007669"/>
    <property type="project" value="TreeGrafter"/>
</dbReference>
<dbReference type="EMBL" id="UYRR01000249">
    <property type="protein sequence ID" value="VDK17688.1"/>
    <property type="molecule type" value="Genomic_DNA"/>
</dbReference>
<protein>
    <submittedName>
        <fullName evidence="11">Acetyl-CoA acetyltransferase, mitochondrial (inferred by orthology to a human protein)</fullName>
    </submittedName>
</protein>
<evidence type="ECO:0000256" key="3">
    <source>
        <dbReference type="ARBA" id="ARBA00022723"/>
    </source>
</evidence>
<dbReference type="InterPro" id="IPR020613">
    <property type="entry name" value="Thiolase_CS"/>
</dbReference>
<keyword evidence="2 6" id="KW-0808">Transferase</keyword>
<organism evidence="11">
    <name type="scientific">Anisakis simplex</name>
    <name type="common">Herring worm</name>
    <dbReference type="NCBI Taxonomy" id="6269"/>
    <lineage>
        <taxon>Eukaryota</taxon>
        <taxon>Metazoa</taxon>
        <taxon>Ecdysozoa</taxon>
        <taxon>Nematoda</taxon>
        <taxon>Chromadorea</taxon>
        <taxon>Rhabditida</taxon>
        <taxon>Spirurina</taxon>
        <taxon>Ascaridomorpha</taxon>
        <taxon>Ascaridoidea</taxon>
        <taxon>Anisakidae</taxon>
        <taxon>Anisakis</taxon>
        <taxon>Anisakis simplex complex</taxon>
    </lineage>
</organism>
<dbReference type="Gene3D" id="3.40.47.10">
    <property type="match status" value="1"/>
</dbReference>
<accession>A0A0M3IZ35</accession>
<keyword evidence="5 6" id="KW-0012">Acyltransferase</keyword>
<name>A0A0M3IZ35_ANISI</name>
<dbReference type="PROSITE" id="PS00098">
    <property type="entry name" value="THIOLASE_1"/>
    <property type="match status" value="1"/>
</dbReference>
<evidence type="ECO:0000259" key="7">
    <source>
        <dbReference type="Pfam" id="PF00108"/>
    </source>
</evidence>
<dbReference type="CDD" id="cd00751">
    <property type="entry name" value="thiolase"/>
    <property type="match status" value="1"/>
</dbReference>
<dbReference type="SUPFAM" id="SSF53901">
    <property type="entry name" value="Thiolase-like"/>
    <property type="match status" value="2"/>
</dbReference>
<dbReference type="InterPro" id="IPR020617">
    <property type="entry name" value="Thiolase_C"/>
</dbReference>
<dbReference type="NCBIfam" id="TIGR01930">
    <property type="entry name" value="AcCoA-C-Actrans"/>
    <property type="match status" value="1"/>
</dbReference>
<evidence type="ECO:0000256" key="5">
    <source>
        <dbReference type="ARBA" id="ARBA00023315"/>
    </source>
</evidence>
<reference evidence="11" key="1">
    <citation type="submission" date="2017-02" db="UniProtKB">
        <authorList>
            <consortium name="WormBaseParasite"/>
        </authorList>
    </citation>
    <scope>IDENTIFICATION</scope>
</reference>
<proteinExistence type="inferred from homology"/>
<dbReference type="PROSITE" id="PS00737">
    <property type="entry name" value="THIOLASE_2"/>
    <property type="match status" value="1"/>
</dbReference>
<dbReference type="PANTHER" id="PTHR18919">
    <property type="entry name" value="ACETYL-COA C-ACYLTRANSFERASE"/>
    <property type="match status" value="1"/>
</dbReference>
<dbReference type="GO" id="GO:0005739">
    <property type="term" value="C:mitochondrion"/>
    <property type="evidence" value="ECO:0007669"/>
    <property type="project" value="TreeGrafter"/>
</dbReference>
<dbReference type="InterPro" id="IPR002155">
    <property type="entry name" value="Thiolase"/>
</dbReference>
<evidence type="ECO:0000256" key="2">
    <source>
        <dbReference type="ARBA" id="ARBA00022679"/>
    </source>
</evidence>
<evidence type="ECO:0000313" key="10">
    <source>
        <dbReference type="Proteomes" id="UP000267096"/>
    </source>
</evidence>
<dbReference type="InterPro" id="IPR020615">
    <property type="entry name" value="Thiolase_acyl_enz_int_AS"/>
</dbReference>
<dbReference type="GO" id="GO:0046872">
    <property type="term" value="F:metal ion binding"/>
    <property type="evidence" value="ECO:0007669"/>
    <property type="project" value="UniProtKB-KW"/>
</dbReference>
<dbReference type="WBParaSite" id="ASIM_0000051601-mRNA-1">
    <property type="protein sequence ID" value="ASIM_0000051601-mRNA-1"/>
    <property type="gene ID" value="ASIM_0000051601"/>
</dbReference>
<evidence type="ECO:0000259" key="8">
    <source>
        <dbReference type="Pfam" id="PF02803"/>
    </source>
</evidence>
<comment type="similarity">
    <text evidence="1 6">Belongs to the thiolase-like superfamily. Thiolase family.</text>
</comment>
<dbReference type="Pfam" id="PF00108">
    <property type="entry name" value="Thiolase_N"/>
    <property type="match status" value="1"/>
</dbReference>
<feature type="domain" description="Thiolase C-terminal" evidence="8">
    <location>
        <begin position="336"/>
        <end position="455"/>
    </location>
</feature>
<dbReference type="GO" id="GO:0006635">
    <property type="term" value="P:fatty acid beta-oxidation"/>
    <property type="evidence" value="ECO:0007669"/>
    <property type="project" value="TreeGrafter"/>
</dbReference>
<gene>
    <name evidence="9" type="ORF">ASIM_LOCUS418</name>
</gene>
<feature type="domain" description="Thiolase N-terminal" evidence="7">
    <location>
        <begin position="46"/>
        <end position="277"/>
    </location>
</feature>
<dbReference type="OrthoDB" id="5404651at2759"/>
<keyword evidence="4" id="KW-0630">Potassium</keyword>
<keyword evidence="3" id="KW-0479">Metal-binding</keyword>
<evidence type="ECO:0000256" key="6">
    <source>
        <dbReference type="RuleBase" id="RU003557"/>
    </source>
</evidence>
<dbReference type="InterPro" id="IPR020616">
    <property type="entry name" value="Thiolase_N"/>
</dbReference>
<evidence type="ECO:0000256" key="1">
    <source>
        <dbReference type="ARBA" id="ARBA00010982"/>
    </source>
</evidence>
<evidence type="ECO:0000313" key="11">
    <source>
        <dbReference type="WBParaSite" id="ASIM_0000051601-mRNA-1"/>
    </source>
</evidence>
<reference evidence="9 10" key="2">
    <citation type="submission" date="2018-11" db="EMBL/GenBank/DDBJ databases">
        <authorList>
            <consortium name="Pathogen Informatics"/>
        </authorList>
    </citation>
    <scope>NUCLEOTIDE SEQUENCE [LARGE SCALE GENOMIC DNA]</scope>
</reference>
<keyword evidence="10" id="KW-1185">Reference proteome</keyword>
<evidence type="ECO:0000313" key="9">
    <source>
        <dbReference type="EMBL" id="VDK17688.1"/>
    </source>
</evidence>